<dbReference type="GO" id="GO:0005524">
    <property type="term" value="F:ATP binding"/>
    <property type="evidence" value="ECO:0007669"/>
    <property type="project" value="UniProtKB-KW"/>
</dbReference>
<evidence type="ECO:0000259" key="6">
    <source>
        <dbReference type="PROSITE" id="PS50045"/>
    </source>
</evidence>
<evidence type="ECO:0000256" key="1">
    <source>
        <dbReference type="ARBA" id="ARBA00022741"/>
    </source>
</evidence>
<evidence type="ECO:0000256" key="4">
    <source>
        <dbReference type="ARBA" id="ARBA00023125"/>
    </source>
</evidence>
<evidence type="ECO:0000313" key="9">
    <source>
        <dbReference type="Proteomes" id="UP000435877"/>
    </source>
</evidence>
<keyword evidence="4" id="KW-0238">DNA-binding</keyword>
<dbReference type="FunFam" id="3.40.50.300:FF:000006">
    <property type="entry name" value="DNA-binding transcriptional regulator NtrC"/>
    <property type="match status" value="1"/>
</dbReference>
<dbReference type="InterPro" id="IPR003593">
    <property type="entry name" value="AAA+_ATPase"/>
</dbReference>
<dbReference type="SMART" id="SM00382">
    <property type="entry name" value="AAA"/>
    <property type="match status" value="1"/>
</dbReference>
<dbReference type="EMBL" id="CACSIM010000003">
    <property type="protein sequence ID" value="CAA0104202.1"/>
    <property type="molecule type" value="Genomic_DNA"/>
</dbReference>
<evidence type="ECO:0000256" key="5">
    <source>
        <dbReference type="ARBA" id="ARBA00023163"/>
    </source>
</evidence>
<dbReference type="InterPro" id="IPR027417">
    <property type="entry name" value="P-loop_NTPase"/>
</dbReference>
<dbReference type="PANTHER" id="PTHR32071">
    <property type="entry name" value="TRANSCRIPTIONAL REGULATORY PROTEIN"/>
    <property type="match status" value="1"/>
</dbReference>
<accession>A0A5S9PJL5</accession>
<protein>
    <submittedName>
        <fullName evidence="7">Transcriptional regulatory protein GlrR</fullName>
    </submittedName>
</protein>
<keyword evidence="9" id="KW-1185">Reference proteome</keyword>
<gene>
    <name evidence="7" type="primary">glrR</name>
    <name evidence="8" type="ORF">IHBHHGIJ_02738</name>
    <name evidence="7" type="ORF">KFEGEMFD_02110</name>
</gene>
<dbReference type="Proteomes" id="UP000439591">
    <property type="component" value="Unassembled WGS sequence"/>
</dbReference>
<dbReference type="Pfam" id="PF00158">
    <property type="entry name" value="Sigma54_activat"/>
    <property type="match status" value="1"/>
</dbReference>
<dbReference type="SUPFAM" id="SSF46689">
    <property type="entry name" value="Homeodomain-like"/>
    <property type="match status" value="1"/>
</dbReference>
<dbReference type="Gene3D" id="1.10.10.60">
    <property type="entry name" value="Homeodomain-like"/>
    <property type="match status" value="1"/>
</dbReference>
<dbReference type="PANTHER" id="PTHR32071:SF117">
    <property type="entry name" value="PTS-DEPENDENT DIHYDROXYACETONE KINASE OPERON REGULATORY PROTEIN-RELATED"/>
    <property type="match status" value="1"/>
</dbReference>
<keyword evidence="3" id="KW-0805">Transcription regulation</keyword>
<dbReference type="InterPro" id="IPR025944">
    <property type="entry name" value="Sigma_54_int_dom_CS"/>
</dbReference>
<dbReference type="AlphaFoldDB" id="A0A5S9PJL5"/>
<dbReference type="RefSeq" id="WP_200842732.1">
    <property type="nucleotide sequence ID" value="NZ_CACSIK010000002.1"/>
</dbReference>
<dbReference type="InterPro" id="IPR035965">
    <property type="entry name" value="PAS-like_dom_sf"/>
</dbReference>
<dbReference type="Proteomes" id="UP000435877">
    <property type="component" value="Unassembled WGS sequence"/>
</dbReference>
<dbReference type="CDD" id="cd00009">
    <property type="entry name" value="AAA"/>
    <property type="match status" value="1"/>
</dbReference>
<dbReference type="InterPro" id="IPR009057">
    <property type="entry name" value="Homeodomain-like_sf"/>
</dbReference>
<evidence type="ECO:0000256" key="2">
    <source>
        <dbReference type="ARBA" id="ARBA00022840"/>
    </source>
</evidence>
<dbReference type="InterPro" id="IPR002197">
    <property type="entry name" value="HTH_Fis"/>
</dbReference>
<dbReference type="Gene3D" id="1.10.8.60">
    <property type="match status" value="1"/>
</dbReference>
<proteinExistence type="predicted"/>
<dbReference type="GO" id="GO:0043565">
    <property type="term" value="F:sequence-specific DNA binding"/>
    <property type="evidence" value="ECO:0007669"/>
    <property type="project" value="InterPro"/>
</dbReference>
<evidence type="ECO:0000313" key="7">
    <source>
        <dbReference type="EMBL" id="CAA0104202.1"/>
    </source>
</evidence>
<keyword evidence="5" id="KW-0804">Transcription</keyword>
<dbReference type="Gene3D" id="3.40.50.300">
    <property type="entry name" value="P-loop containing nucleotide triphosphate hydrolases"/>
    <property type="match status" value="1"/>
</dbReference>
<dbReference type="Pfam" id="PF02954">
    <property type="entry name" value="HTH_8"/>
    <property type="match status" value="1"/>
</dbReference>
<organism evidence="7 10">
    <name type="scientific">Zhongshania aliphaticivorans</name>
    <dbReference type="NCBI Taxonomy" id="1470434"/>
    <lineage>
        <taxon>Bacteria</taxon>
        <taxon>Pseudomonadati</taxon>
        <taxon>Pseudomonadota</taxon>
        <taxon>Gammaproteobacteria</taxon>
        <taxon>Cellvibrionales</taxon>
        <taxon>Spongiibacteraceae</taxon>
        <taxon>Zhongshania</taxon>
    </lineage>
</organism>
<reference evidence="9 10" key="1">
    <citation type="submission" date="2019-11" db="EMBL/GenBank/DDBJ databases">
        <authorList>
            <person name="Holert J."/>
        </authorList>
    </citation>
    <scope>NUCLEOTIDE SEQUENCE [LARGE SCALE GENOMIC DNA]</scope>
    <source>
        <strain evidence="7">BC3_2A</strain>
        <strain evidence="8">SB11_1A</strain>
    </source>
</reference>
<evidence type="ECO:0000313" key="10">
    <source>
        <dbReference type="Proteomes" id="UP000439591"/>
    </source>
</evidence>
<keyword evidence="1" id="KW-0547">Nucleotide-binding</keyword>
<name>A0A5S9PJL5_9GAMM</name>
<feature type="domain" description="Sigma-54 factor interaction" evidence="6">
    <location>
        <begin position="135"/>
        <end position="361"/>
    </location>
</feature>
<dbReference type="InterPro" id="IPR002078">
    <property type="entry name" value="Sigma_54_int"/>
</dbReference>
<dbReference type="PROSITE" id="PS00688">
    <property type="entry name" value="SIGMA54_INTERACT_3"/>
    <property type="match status" value="1"/>
</dbReference>
<evidence type="ECO:0000313" key="8">
    <source>
        <dbReference type="EMBL" id="CAA0104373.1"/>
    </source>
</evidence>
<dbReference type="PROSITE" id="PS50045">
    <property type="entry name" value="SIGMA54_INTERACT_4"/>
    <property type="match status" value="1"/>
</dbReference>
<dbReference type="EMBL" id="CACSIK010000002">
    <property type="protein sequence ID" value="CAA0104373.1"/>
    <property type="molecule type" value="Genomic_DNA"/>
</dbReference>
<dbReference type="Pfam" id="PF25601">
    <property type="entry name" value="AAA_lid_14"/>
    <property type="match status" value="1"/>
</dbReference>
<sequence>MQLIASDTNRELAIMLDGYSDPAILVSADYEILASNEQYRETFGEINPDRQSRCFEVSHGYRVPCDQAGESCPLIACKSSGNKERVLHIHNTPRGKEYVDVEMLPIRDSGGNLKYFVEILKRVTIASATSNSRTMVGRSTKFNSLIELINLVADHDTSVLLMGESGTGKELAAIAIHEASLRHSKPMLTVECAGLTETLFESELFGHVKGAFTGATSNKPGLLESVEGGTLFLDEIGDVPLGMQVKLLRLIETGSYRAVGSTQLKRADFRLVSATHKNLAEQVEKGEFREDLYYRVNAFPIVLPALRERREDIGLIAKSILAKLCSNKKYQLTSSALAELSEYPFPGNIRELRNVLERAIIFSPSNVIDVKVIDRCLSDREKGREKTAAPEWLDLKSQEIAYLQELLLACDGDKNKAADIAGISLRSLYRKLGIADKN</sequence>
<dbReference type="GO" id="GO:0006355">
    <property type="term" value="P:regulation of DNA-templated transcription"/>
    <property type="evidence" value="ECO:0007669"/>
    <property type="project" value="InterPro"/>
</dbReference>
<dbReference type="InterPro" id="IPR058031">
    <property type="entry name" value="AAA_lid_NorR"/>
</dbReference>
<dbReference type="SUPFAM" id="SSF52540">
    <property type="entry name" value="P-loop containing nucleoside triphosphate hydrolases"/>
    <property type="match status" value="1"/>
</dbReference>
<evidence type="ECO:0000256" key="3">
    <source>
        <dbReference type="ARBA" id="ARBA00023015"/>
    </source>
</evidence>
<dbReference type="SUPFAM" id="SSF55785">
    <property type="entry name" value="PYP-like sensor domain (PAS domain)"/>
    <property type="match status" value="1"/>
</dbReference>
<keyword evidence="2" id="KW-0067">ATP-binding</keyword>